<keyword evidence="2" id="KW-1185">Reference proteome</keyword>
<dbReference type="Gene3D" id="2.40.50.120">
    <property type="match status" value="1"/>
</dbReference>
<sequence>LSRLYVTPDAAFFRVHVLIVDTLNCSKPCPDFRLGSRYIVMGHIYHKRRQIPANLLPFLRGRLRPGDGLLRHGSSYAKRFNSKRNRKVQAARAEC</sequence>
<dbReference type="EMBL" id="KK567785">
    <property type="protein sequence ID" value="KFW05418.1"/>
    <property type="molecule type" value="Genomic_DNA"/>
</dbReference>
<gene>
    <name evidence="1" type="ORF">N326_01776</name>
</gene>
<dbReference type="InterPro" id="IPR008993">
    <property type="entry name" value="TIMP-like_OB-fold"/>
</dbReference>
<feature type="non-terminal residue" evidence="1">
    <location>
        <position position="95"/>
    </location>
</feature>
<dbReference type="PANTHER" id="PTHR35967:SF1">
    <property type="entry name" value="UPF0450 PROTEIN C17ORF58"/>
    <property type="match status" value="1"/>
</dbReference>
<evidence type="ECO:0000313" key="2">
    <source>
        <dbReference type="Proteomes" id="UP000054232"/>
    </source>
</evidence>
<feature type="non-terminal residue" evidence="1">
    <location>
        <position position="1"/>
    </location>
</feature>
<name>A0A093IUT5_EURHL</name>
<evidence type="ECO:0000313" key="1">
    <source>
        <dbReference type="EMBL" id="KFW05418.1"/>
    </source>
</evidence>
<protein>
    <submittedName>
        <fullName evidence="1">UPF0450 protein C17orf58</fullName>
    </submittedName>
</protein>
<dbReference type="AlphaFoldDB" id="A0A093IUT5"/>
<dbReference type="SUPFAM" id="SSF50242">
    <property type="entry name" value="TIMP-like"/>
    <property type="match status" value="1"/>
</dbReference>
<dbReference type="Proteomes" id="UP000054232">
    <property type="component" value="Unassembled WGS sequence"/>
</dbReference>
<proteinExistence type="predicted"/>
<dbReference type="PANTHER" id="PTHR35967">
    <property type="entry name" value="UPF0450 PROTEIN C17ORF58"/>
    <property type="match status" value="1"/>
</dbReference>
<reference evidence="1 2" key="1">
    <citation type="submission" date="2014-04" db="EMBL/GenBank/DDBJ databases">
        <title>Genome evolution of avian class.</title>
        <authorList>
            <person name="Zhang G."/>
            <person name="Li C."/>
        </authorList>
    </citation>
    <scope>NUCLEOTIDE SEQUENCE [LARGE SCALE GENOMIC DNA]</scope>
    <source>
        <strain evidence="1">BGI_N326</strain>
    </source>
</reference>
<organism evidence="1 2">
    <name type="scientific">Eurypyga helias</name>
    <name type="common">Sunbittern</name>
    <name type="synonym">Ardea helias</name>
    <dbReference type="NCBI Taxonomy" id="54383"/>
    <lineage>
        <taxon>Eukaryota</taxon>
        <taxon>Metazoa</taxon>
        <taxon>Chordata</taxon>
        <taxon>Craniata</taxon>
        <taxon>Vertebrata</taxon>
        <taxon>Euteleostomi</taxon>
        <taxon>Archelosauria</taxon>
        <taxon>Archosauria</taxon>
        <taxon>Dinosauria</taxon>
        <taxon>Saurischia</taxon>
        <taxon>Theropoda</taxon>
        <taxon>Coelurosauria</taxon>
        <taxon>Aves</taxon>
        <taxon>Neognathae</taxon>
        <taxon>Neoaves</taxon>
        <taxon>Phaethontimorphae</taxon>
        <taxon>Eurypygiformes</taxon>
        <taxon>Eurypygidae</taxon>
        <taxon>Eurypyga</taxon>
    </lineage>
</organism>
<accession>A0A093IUT5</accession>